<dbReference type="GO" id="GO:0006325">
    <property type="term" value="P:chromatin organization"/>
    <property type="evidence" value="ECO:0007669"/>
    <property type="project" value="UniProtKB-KW"/>
</dbReference>
<dbReference type="Gene3D" id="3.40.50.410">
    <property type="entry name" value="von Willebrand factor, type A domain"/>
    <property type="match status" value="1"/>
</dbReference>
<dbReference type="InterPro" id="IPR036465">
    <property type="entry name" value="vWFA_dom_sf"/>
</dbReference>
<evidence type="ECO:0000256" key="16">
    <source>
        <dbReference type="SAM" id="MobiDB-lite"/>
    </source>
</evidence>
<comment type="subcellular location">
    <subcellularLocation>
        <location evidence="2">Cytoplasm</location>
    </subcellularLocation>
    <subcellularLocation>
        <location evidence="1">Nucleus</location>
    </subcellularLocation>
</comment>
<feature type="region of interest" description="Disordered" evidence="16">
    <location>
        <begin position="1"/>
        <end position="22"/>
    </location>
</feature>
<organism evidence="17">
    <name type="scientific">Pararge aegeria</name>
    <name type="common">speckled wood butterfly</name>
    <dbReference type="NCBI Taxonomy" id="116150"/>
    <lineage>
        <taxon>Eukaryota</taxon>
        <taxon>Metazoa</taxon>
        <taxon>Ecdysozoa</taxon>
        <taxon>Arthropoda</taxon>
        <taxon>Hexapoda</taxon>
        <taxon>Insecta</taxon>
        <taxon>Pterygota</taxon>
        <taxon>Neoptera</taxon>
        <taxon>Endopterygota</taxon>
        <taxon>Lepidoptera</taxon>
        <taxon>Glossata</taxon>
        <taxon>Ditrysia</taxon>
        <taxon>Papilionoidea</taxon>
        <taxon>Nymphalidae</taxon>
        <taxon>Satyrinae</taxon>
        <taxon>Satyrini</taxon>
        <taxon>Parargina</taxon>
        <taxon>Pararge</taxon>
    </lineage>
</organism>
<keyword evidence="6" id="KW-0132">Cell division</keyword>
<protein>
    <recommendedName>
        <fullName evidence="4">BRISC and BRCA1-A complex member 1</fullName>
    </recommendedName>
    <alternativeName>
        <fullName evidence="14">Mediator of RAP80 interactions and targeting subunit of 40 kDa</fullName>
    </alternativeName>
    <alternativeName>
        <fullName evidence="15">New component of the BRCA1-A complex</fullName>
    </alternativeName>
</protein>
<dbReference type="GO" id="GO:0007095">
    <property type="term" value="P:mitotic G2 DNA damage checkpoint signaling"/>
    <property type="evidence" value="ECO:0007669"/>
    <property type="project" value="TreeGrafter"/>
</dbReference>
<dbReference type="GeneID" id="120626579"/>
<keyword evidence="7" id="KW-0227">DNA damage</keyword>
<accession>S4PY62</accession>
<dbReference type="EMBL" id="GAIX01003843">
    <property type="protein sequence ID" value="JAA88717.1"/>
    <property type="molecule type" value="Transcribed_RNA"/>
</dbReference>
<keyword evidence="13" id="KW-0131">Cell cycle</keyword>
<dbReference type="GO" id="GO:0016604">
    <property type="term" value="C:nuclear body"/>
    <property type="evidence" value="ECO:0007669"/>
    <property type="project" value="TreeGrafter"/>
</dbReference>
<dbReference type="GO" id="GO:0070552">
    <property type="term" value="C:BRISC complex"/>
    <property type="evidence" value="ECO:0007669"/>
    <property type="project" value="InterPro"/>
</dbReference>
<evidence type="ECO:0000256" key="15">
    <source>
        <dbReference type="ARBA" id="ARBA00031038"/>
    </source>
</evidence>
<dbReference type="InterPro" id="IPR026126">
    <property type="entry name" value="BABAM1"/>
</dbReference>
<evidence type="ECO:0000256" key="12">
    <source>
        <dbReference type="ARBA" id="ARBA00023242"/>
    </source>
</evidence>
<dbReference type="RefSeq" id="XP_039750066.1">
    <property type="nucleotide sequence ID" value="XM_039894132.1"/>
</dbReference>
<proteinExistence type="inferred from homology"/>
<evidence type="ECO:0000256" key="10">
    <source>
        <dbReference type="ARBA" id="ARBA00022853"/>
    </source>
</evidence>
<evidence type="ECO:0000256" key="9">
    <source>
        <dbReference type="ARBA" id="ARBA00022786"/>
    </source>
</evidence>
<comment type="similarity">
    <text evidence="3">Belongs to the BABAM1 family.</text>
</comment>
<evidence type="ECO:0000256" key="11">
    <source>
        <dbReference type="ARBA" id="ARBA00023204"/>
    </source>
</evidence>
<sequence>MDSPDIFASQETKEPCSPAKPKNTLSDDYENLQEQLIANFQKPNLPNVNVPERIIICLDVCYEDKNSIFRLNDGTTYTRINMLKRVLDFFIYSKQAINKKTEFALLVLKDSEPSFVLKFTNNVKDILNAVDYVNNEDSTSERFDFQKIFELLKQEVEIPEYKQSESILPPPYVVRMIVLYARSSCVPVIPQKYDYFNFLKKHLYFYIDILLVHEEECANHKCEEVYDALQDLDNGYSYVFEVSRNATKIHDCIVKLLAHPLQRPLQKNSDYSFCSKY</sequence>
<name>S4PY62_9NEOP</name>
<evidence type="ECO:0000256" key="13">
    <source>
        <dbReference type="ARBA" id="ARBA00023306"/>
    </source>
</evidence>
<keyword evidence="12" id="KW-0539">Nucleus</keyword>
<reference evidence="17" key="1">
    <citation type="journal article" date="2013" name="BMC Genomics">
        <title>Unscrambling butterfly oogenesis.</title>
        <authorList>
            <person name="Carter J.M."/>
            <person name="Baker S.C."/>
            <person name="Pink R."/>
            <person name="Carter D.R."/>
            <person name="Collins A."/>
            <person name="Tomlin J."/>
            <person name="Gibbs M."/>
            <person name="Breuker C.J."/>
        </authorList>
    </citation>
    <scope>NUCLEOTIDE SEQUENCE</scope>
    <source>
        <tissue evidence="17">Ovary</tissue>
    </source>
</reference>
<dbReference type="PANTHER" id="PTHR15660">
    <property type="entry name" value="BRISC AND BRCA1-A COMPLEX MEMBER 1"/>
    <property type="match status" value="1"/>
</dbReference>
<evidence type="ECO:0000256" key="1">
    <source>
        <dbReference type="ARBA" id="ARBA00004123"/>
    </source>
</evidence>
<evidence type="ECO:0000256" key="5">
    <source>
        <dbReference type="ARBA" id="ARBA00022490"/>
    </source>
</evidence>
<evidence type="ECO:0000256" key="4">
    <source>
        <dbReference type="ARBA" id="ARBA00019437"/>
    </source>
</evidence>
<dbReference type="CDD" id="cd21502">
    <property type="entry name" value="vWA_BABAM1"/>
    <property type="match status" value="1"/>
</dbReference>
<dbReference type="GO" id="GO:0070531">
    <property type="term" value="C:BRCA1-A complex"/>
    <property type="evidence" value="ECO:0007669"/>
    <property type="project" value="InterPro"/>
</dbReference>
<keyword evidence="10" id="KW-0156">Chromatin regulator</keyword>
<dbReference type="GO" id="GO:0045739">
    <property type="term" value="P:positive regulation of DNA repair"/>
    <property type="evidence" value="ECO:0007669"/>
    <property type="project" value="InterPro"/>
</dbReference>
<dbReference type="GO" id="GO:0051301">
    <property type="term" value="P:cell division"/>
    <property type="evidence" value="ECO:0007669"/>
    <property type="project" value="UniProtKB-KW"/>
</dbReference>
<dbReference type="GO" id="GO:0006302">
    <property type="term" value="P:double-strand break repair"/>
    <property type="evidence" value="ECO:0007669"/>
    <property type="project" value="TreeGrafter"/>
</dbReference>
<evidence type="ECO:0000256" key="2">
    <source>
        <dbReference type="ARBA" id="ARBA00004496"/>
    </source>
</evidence>
<evidence type="ECO:0000256" key="6">
    <source>
        <dbReference type="ARBA" id="ARBA00022618"/>
    </source>
</evidence>
<evidence type="ECO:0000313" key="17">
    <source>
        <dbReference type="EMBL" id="JAA88717.1"/>
    </source>
</evidence>
<evidence type="ECO:0000256" key="3">
    <source>
        <dbReference type="ARBA" id="ARBA00010809"/>
    </source>
</evidence>
<keyword evidence="9" id="KW-0833">Ubl conjugation pathway</keyword>
<keyword evidence="8" id="KW-0498">Mitosis</keyword>
<evidence type="ECO:0000256" key="7">
    <source>
        <dbReference type="ARBA" id="ARBA00022763"/>
    </source>
</evidence>
<evidence type="ECO:0000256" key="14">
    <source>
        <dbReference type="ARBA" id="ARBA00030984"/>
    </source>
</evidence>
<keyword evidence="11" id="KW-0234">DNA repair</keyword>
<reference evidence="17" key="2">
    <citation type="submission" date="2013-05" db="EMBL/GenBank/DDBJ databases">
        <authorList>
            <person name="Carter J.-M."/>
            <person name="Baker S.C."/>
            <person name="Pink R."/>
            <person name="Carter D.R.F."/>
            <person name="Collins A."/>
            <person name="Tomlin J."/>
            <person name="Gibbs M."/>
            <person name="Breuker C.J."/>
        </authorList>
    </citation>
    <scope>NUCLEOTIDE SEQUENCE</scope>
    <source>
        <tissue evidence="17">Ovary</tissue>
    </source>
</reference>
<dbReference type="AlphaFoldDB" id="S4PY62"/>
<keyword evidence="5" id="KW-0963">Cytoplasm</keyword>
<evidence type="ECO:0000256" key="8">
    <source>
        <dbReference type="ARBA" id="ARBA00022776"/>
    </source>
</evidence>
<dbReference type="PANTHER" id="PTHR15660:SF1">
    <property type="entry name" value="BRISC AND BRCA1-A COMPLEX MEMBER 1"/>
    <property type="match status" value="1"/>
</dbReference>
<dbReference type="GO" id="GO:0005737">
    <property type="term" value="C:cytoplasm"/>
    <property type="evidence" value="ECO:0007669"/>
    <property type="project" value="UniProtKB-SubCell"/>
</dbReference>